<reference evidence="2 3" key="1">
    <citation type="journal article" date="2024" name="Appl. Environ. Microbiol.">
        <title>Pontiella agarivorans sp. nov., a novel marine anaerobic bacterium capable of degrading macroalgal polysaccharides and fixing nitrogen.</title>
        <authorList>
            <person name="Liu N."/>
            <person name="Kivenson V."/>
            <person name="Peng X."/>
            <person name="Cui Z."/>
            <person name="Lankiewicz T.S."/>
            <person name="Gosselin K.M."/>
            <person name="English C.J."/>
            <person name="Blair E.M."/>
            <person name="O'Malley M.A."/>
            <person name="Valentine D.L."/>
        </authorList>
    </citation>
    <scope>NUCLEOTIDE SEQUENCE [LARGE SCALE GENOMIC DNA]</scope>
    <source>
        <strain evidence="2 3">NLcol2</strain>
    </source>
</reference>
<evidence type="ECO:0000313" key="3">
    <source>
        <dbReference type="Proteomes" id="UP001290861"/>
    </source>
</evidence>
<gene>
    <name evidence="2" type="ORF">P9H32_03955</name>
</gene>
<organism evidence="2 3">
    <name type="scientific">Pontiella agarivorans</name>
    <dbReference type="NCBI Taxonomy" id="3038953"/>
    <lineage>
        <taxon>Bacteria</taxon>
        <taxon>Pseudomonadati</taxon>
        <taxon>Kiritimatiellota</taxon>
        <taxon>Kiritimatiellia</taxon>
        <taxon>Kiritimatiellales</taxon>
        <taxon>Pontiellaceae</taxon>
        <taxon>Pontiella</taxon>
    </lineage>
</organism>
<keyword evidence="1" id="KW-0732">Signal</keyword>
<dbReference type="Gene3D" id="2.30.30.700">
    <property type="entry name" value="SLA1 homology domain 1"/>
    <property type="match status" value="1"/>
</dbReference>
<comment type="caution">
    <text evidence="2">The sequence shown here is derived from an EMBL/GenBank/DDBJ whole genome shotgun (WGS) entry which is preliminary data.</text>
</comment>
<sequence length="256" mass="29495">MKYKRTLLVLSAALFSGSVYAEVRMWTTSEGKTFEAEYVHRLGPTIVLKTAKGKQAKVPLSGLSEEDRAYIQLEQPPEFDIEFIRISEKVPEPPPTPFVDLVFPSRSFDWTFGVRVKQKDAKFDYGHQIFIEYYAMGKEVGGDHYVFLSKEKSSFTPTKENQGIYSFRADDPVRTQTKALTDQASLRGTEYEGYVVILRDERGEIIQYEASKKIFFAHIENIKKLHYPNRFNDEGVRVAASRPKEVIDRGNPWLFK</sequence>
<evidence type="ECO:0008006" key="4">
    <source>
        <dbReference type="Google" id="ProtNLM"/>
    </source>
</evidence>
<accession>A0ABU5MU62</accession>
<feature type="chain" id="PRO_5047416242" description="SLA1 homology domain-containing protein" evidence="1">
    <location>
        <begin position="22"/>
        <end position="256"/>
    </location>
</feature>
<name>A0ABU5MU62_9BACT</name>
<evidence type="ECO:0000256" key="1">
    <source>
        <dbReference type="SAM" id="SignalP"/>
    </source>
</evidence>
<protein>
    <recommendedName>
        <fullName evidence="4">SLA1 homology domain-containing protein</fullName>
    </recommendedName>
</protein>
<dbReference type="RefSeq" id="WP_322607572.1">
    <property type="nucleotide sequence ID" value="NZ_JARVCO010000004.1"/>
</dbReference>
<proteinExistence type="predicted"/>
<feature type="signal peptide" evidence="1">
    <location>
        <begin position="1"/>
        <end position="21"/>
    </location>
</feature>
<keyword evidence="3" id="KW-1185">Reference proteome</keyword>
<dbReference type="EMBL" id="JARVCO010000004">
    <property type="protein sequence ID" value="MDZ8117769.1"/>
    <property type="molecule type" value="Genomic_DNA"/>
</dbReference>
<dbReference type="Proteomes" id="UP001290861">
    <property type="component" value="Unassembled WGS sequence"/>
</dbReference>
<evidence type="ECO:0000313" key="2">
    <source>
        <dbReference type="EMBL" id="MDZ8117769.1"/>
    </source>
</evidence>